<evidence type="ECO:0000259" key="7">
    <source>
        <dbReference type="Pfam" id="PF02932"/>
    </source>
</evidence>
<dbReference type="CDD" id="cd19051">
    <property type="entry name" value="LGIC_TM_cation"/>
    <property type="match status" value="1"/>
</dbReference>
<organism evidence="8 9">
    <name type="scientific">Littorina saxatilis</name>
    <dbReference type="NCBI Taxonomy" id="31220"/>
    <lineage>
        <taxon>Eukaryota</taxon>
        <taxon>Metazoa</taxon>
        <taxon>Spiralia</taxon>
        <taxon>Lophotrochozoa</taxon>
        <taxon>Mollusca</taxon>
        <taxon>Gastropoda</taxon>
        <taxon>Caenogastropoda</taxon>
        <taxon>Littorinimorpha</taxon>
        <taxon>Littorinoidea</taxon>
        <taxon>Littorinidae</taxon>
        <taxon>Littorina</taxon>
    </lineage>
</organism>
<comment type="caution">
    <text evidence="5">Lacks conserved residue(s) required for the propagation of feature annotation.</text>
</comment>
<dbReference type="InterPro" id="IPR036734">
    <property type="entry name" value="Neur_chan_lig-bd_sf"/>
</dbReference>
<keyword evidence="4 5" id="KW-0472">Membrane</keyword>
<dbReference type="Gene3D" id="2.70.170.10">
    <property type="entry name" value="Neurotransmitter-gated ion-channel ligand-binding domain"/>
    <property type="match status" value="1"/>
</dbReference>
<evidence type="ECO:0000256" key="3">
    <source>
        <dbReference type="ARBA" id="ARBA00022989"/>
    </source>
</evidence>
<feature type="signal peptide" evidence="5">
    <location>
        <begin position="1"/>
        <end position="16"/>
    </location>
</feature>
<feature type="transmembrane region" description="Helical" evidence="5">
    <location>
        <begin position="290"/>
        <end position="312"/>
    </location>
</feature>
<gene>
    <name evidence="8" type="ORF">V1264_001653</name>
</gene>
<dbReference type="GO" id="GO:0016020">
    <property type="term" value="C:membrane"/>
    <property type="evidence" value="ECO:0007669"/>
    <property type="project" value="UniProtKB-SubCell"/>
</dbReference>
<comment type="caution">
    <text evidence="8">The sequence shown here is derived from an EMBL/GenBank/DDBJ whole genome shotgun (WGS) entry which is preliminary data.</text>
</comment>
<dbReference type="InterPro" id="IPR038050">
    <property type="entry name" value="Neuro_actylchol_rec"/>
</dbReference>
<dbReference type="PRINTS" id="PR00252">
    <property type="entry name" value="NRIONCHANNEL"/>
</dbReference>
<dbReference type="Pfam" id="PF02931">
    <property type="entry name" value="Neur_chan_LBD"/>
    <property type="match status" value="1"/>
</dbReference>
<keyword evidence="9" id="KW-1185">Reference proteome</keyword>
<feature type="chain" id="PRO_5042663518" evidence="5">
    <location>
        <begin position="17"/>
        <end position="400"/>
    </location>
</feature>
<dbReference type="InterPro" id="IPR036719">
    <property type="entry name" value="Neuro-gated_channel_TM_sf"/>
</dbReference>
<dbReference type="Pfam" id="PF02932">
    <property type="entry name" value="Neur_chan_memb"/>
    <property type="match status" value="1"/>
</dbReference>
<proteinExistence type="inferred from homology"/>
<keyword evidence="5" id="KW-0732">Signal</keyword>
<evidence type="ECO:0000256" key="2">
    <source>
        <dbReference type="ARBA" id="ARBA00022692"/>
    </source>
</evidence>
<dbReference type="SUPFAM" id="SSF63712">
    <property type="entry name" value="Nicotinic receptor ligand binding domain-like"/>
    <property type="match status" value="1"/>
</dbReference>
<evidence type="ECO:0000256" key="1">
    <source>
        <dbReference type="ARBA" id="ARBA00004141"/>
    </source>
</evidence>
<comment type="subcellular location">
    <subcellularLocation>
        <location evidence="1">Membrane</location>
        <topology evidence="1">Multi-pass membrane protein</topology>
    </subcellularLocation>
</comment>
<keyword evidence="3 5" id="KW-1133">Transmembrane helix</keyword>
<dbReference type="Gene3D" id="1.20.58.390">
    <property type="entry name" value="Neurotransmitter-gated ion-channel transmembrane domain"/>
    <property type="match status" value="1"/>
</dbReference>
<name>A0AAN9C1W3_9CAEN</name>
<keyword evidence="5" id="KW-0406">Ion transport</keyword>
<evidence type="ECO:0000313" key="9">
    <source>
        <dbReference type="Proteomes" id="UP001374579"/>
    </source>
</evidence>
<accession>A0AAN9C1W3</accession>
<dbReference type="AlphaFoldDB" id="A0AAN9C1W3"/>
<dbReference type="InterPro" id="IPR006029">
    <property type="entry name" value="Neurotrans-gated_channel_TM"/>
</dbReference>
<dbReference type="InterPro" id="IPR006202">
    <property type="entry name" value="Neur_chan_lig-bd"/>
</dbReference>
<dbReference type="Proteomes" id="UP001374579">
    <property type="component" value="Unassembled WGS sequence"/>
</dbReference>
<dbReference type="GO" id="GO:0005230">
    <property type="term" value="F:extracellular ligand-gated monoatomic ion channel activity"/>
    <property type="evidence" value="ECO:0007669"/>
    <property type="project" value="InterPro"/>
</dbReference>
<evidence type="ECO:0000259" key="6">
    <source>
        <dbReference type="Pfam" id="PF02931"/>
    </source>
</evidence>
<feature type="domain" description="Neurotransmitter-gated ion-channel ligand-binding" evidence="6">
    <location>
        <begin position="37"/>
        <end position="228"/>
    </location>
</feature>
<keyword evidence="5" id="KW-0407">Ion channel</keyword>
<dbReference type="PANTHER" id="PTHR18945">
    <property type="entry name" value="NEUROTRANSMITTER GATED ION CHANNEL"/>
    <property type="match status" value="1"/>
</dbReference>
<reference evidence="8 9" key="1">
    <citation type="submission" date="2024-02" db="EMBL/GenBank/DDBJ databases">
        <title>Chromosome-scale genome assembly of the rough periwinkle Littorina saxatilis.</title>
        <authorList>
            <person name="De Jode A."/>
            <person name="Faria R."/>
            <person name="Formenti G."/>
            <person name="Sims Y."/>
            <person name="Smith T.P."/>
            <person name="Tracey A."/>
            <person name="Wood J.M.D."/>
            <person name="Zagrodzka Z.B."/>
            <person name="Johannesson K."/>
            <person name="Butlin R.K."/>
            <person name="Leder E.H."/>
        </authorList>
    </citation>
    <scope>NUCLEOTIDE SEQUENCE [LARGE SCALE GENOMIC DNA]</scope>
    <source>
        <strain evidence="8">Snail1</strain>
        <tissue evidence="8">Muscle</tissue>
    </source>
</reference>
<feature type="domain" description="Neurotransmitter-gated ion-channel transmembrane" evidence="7">
    <location>
        <begin position="236"/>
        <end position="312"/>
    </location>
</feature>
<sequence length="400" mass="44219">MLAFSILATLLCDVIATSSHYNLTQELRSRDTIKGQVPPGGGMTPVVVDVALIPMNILDIDDAKQVVSLPTSLILMWTHPGLAWDSSPEGPYAKLNVLELKTQELWIPKVHILNGASEDRTLDMGSTATVFSNGSVLVSVSPLMKFTCKMDMRVYPFDTQECGLVVFITSTYGAQGRKKKDFIMSSESLIGSFGSNSEWTLENVESEEKEMLAGVSFLVYTLKLRRKTTFYVISFIVPIVLTSYMNTLVFVIPAESGERVSYLVSIFVSNAVFVSFCTDQMPQGLDSVPLVMMLQLGTMAQSAFFIFLVSYLQRRSYRHQNHDITDDVTSSPSVSKDASEAKVAWPKNAVHPLDDEDAGKQKSPRVSGKEKDAQLDFILFLVSLVINSVFVVTILATMMQ</sequence>
<keyword evidence="5" id="KW-0813">Transport</keyword>
<feature type="transmembrane region" description="Helical" evidence="5">
    <location>
        <begin position="230"/>
        <end position="253"/>
    </location>
</feature>
<dbReference type="InterPro" id="IPR018000">
    <property type="entry name" value="Neurotransmitter_ion_chnl_CS"/>
</dbReference>
<dbReference type="SUPFAM" id="SSF90112">
    <property type="entry name" value="Neurotransmitter-gated ion-channel transmembrane pore"/>
    <property type="match status" value="1"/>
</dbReference>
<dbReference type="EMBL" id="JBAMIC010000001">
    <property type="protein sequence ID" value="KAK7115851.1"/>
    <property type="molecule type" value="Genomic_DNA"/>
</dbReference>
<dbReference type="PROSITE" id="PS00236">
    <property type="entry name" value="NEUROTR_ION_CHANNEL"/>
    <property type="match status" value="1"/>
</dbReference>
<feature type="transmembrane region" description="Helical" evidence="5">
    <location>
        <begin position="377"/>
        <end position="399"/>
    </location>
</feature>
<dbReference type="CDD" id="cd18989">
    <property type="entry name" value="LGIC_ECD_cation"/>
    <property type="match status" value="1"/>
</dbReference>
<evidence type="ECO:0000256" key="4">
    <source>
        <dbReference type="ARBA" id="ARBA00023136"/>
    </source>
</evidence>
<keyword evidence="2 5" id="KW-0812">Transmembrane</keyword>
<dbReference type="GO" id="GO:0004888">
    <property type="term" value="F:transmembrane signaling receptor activity"/>
    <property type="evidence" value="ECO:0007669"/>
    <property type="project" value="InterPro"/>
</dbReference>
<evidence type="ECO:0000313" key="8">
    <source>
        <dbReference type="EMBL" id="KAK7115851.1"/>
    </source>
</evidence>
<protein>
    <submittedName>
        <fullName evidence="8">Uncharacterized protein</fullName>
    </submittedName>
</protein>
<dbReference type="InterPro" id="IPR006201">
    <property type="entry name" value="Neur_channel"/>
</dbReference>
<evidence type="ECO:0000256" key="5">
    <source>
        <dbReference type="RuleBase" id="RU000687"/>
    </source>
</evidence>
<comment type="similarity">
    <text evidence="5">Belongs to the ligand-gated ion channel (TC 1.A.9) family.</text>
</comment>